<dbReference type="Pfam" id="PF21352">
    <property type="entry name" value="Zn_ribbon_Thio2"/>
    <property type="match status" value="1"/>
</dbReference>
<evidence type="ECO:0000256" key="3">
    <source>
        <dbReference type="ARBA" id="ARBA00022723"/>
    </source>
</evidence>
<dbReference type="Proteomes" id="UP000001096">
    <property type="component" value="Unassembled WGS sequence"/>
</dbReference>
<evidence type="ECO:0000313" key="10">
    <source>
        <dbReference type="Proteomes" id="UP000001096"/>
    </source>
</evidence>
<accession>K8PPV2</accession>
<dbReference type="Gene3D" id="3.40.30.10">
    <property type="entry name" value="Glutaredoxin"/>
    <property type="match status" value="1"/>
</dbReference>
<dbReference type="GO" id="GO:0015035">
    <property type="term" value="F:protein-disulfide reductase activity"/>
    <property type="evidence" value="ECO:0007669"/>
    <property type="project" value="UniProtKB-UniRule"/>
</dbReference>
<keyword evidence="5" id="KW-1015">Disulfide bond</keyword>
<dbReference type="PRINTS" id="PR00421">
    <property type="entry name" value="THIOREDOXIN"/>
</dbReference>
<dbReference type="Gene3D" id="2.30.30.380">
    <property type="entry name" value="Zn-finger domain of Sec23/24"/>
    <property type="match status" value="1"/>
</dbReference>
<dbReference type="GO" id="GO:0046872">
    <property type="term" value="F:metal ion binding"/>
    <property type="evidence" value="ECO:0007669"/>
    <property type="project" value="UniProtKB-KW"/>
</dbReference>
<dbReference type="HOGENOM" id="CLU_090389_10_0_5"/>
<comment type="caution">
    <text evidence="9">The sequence shown here is derived from an EMBL/GenBank/DDBJ whole genome shotgun (WGS) entry which is preliminary data.</text>
</comment>
<keyword evidence="10" id="KW-1185">Reference proteome</keyword>
<evidence type="ECO:0000256" key="1">
    <source>
        <dbReference type="ARBA" id="ARBA00008987"/>
    </source>
</evidence>
<dbReference type="InterPro" id="IPR013766">
    <property type="entry name" value="Thioredoxin_domain"/>
</dbReference>
<dbReference type="RefSeq" id="WP_006019350.1">
    <property type="nucleotide sequence ID" value="NZ_KB375282.1"/>
</dbReference>
<dbReference type="NCBIfam" id="TIGR01068">
    <property type="entry name" value="thioredoxin"/>
    <property type="match status" value="1"/>
</dbReference>
<gene>
    <name evidence="9" type="ORF">HMPREF9695_00642</name>
</gene>
<dbReference type="InterPro" id="IPR036249">
    <property type="entry name" value="Thioredoxin-like_sf"/>
</dbReference>
<organism evidence="9 10">
    <name type="scientific">Afipia broomeae ATCC 49717</name>
    <dbReference type="NCBI Taxonomy" id="883078"/>
    <lineage>
        <taxon>Bacteria</taxon>
        <taxon>Pseudomonadati</taxon>
        <taxon>Pseudomonadota</taxon>
        <taxon>Alphaproteobacteria</taxon>
        <taxon>Hyphomicrobiales</taxon>
        <taxon>Nitrobacteraceae</taxon>
        <taxon>Afipia</taxon>
    </lineage>
</organism>
<evidence type="ECO:0000256" key="7">
    <source>
        <dbReference type="NCBIfam" id="TIGR01068"/>
    </source>
</evidence>
<dbReference type="EMBL" id="AGWX01000001">
    <property type="protein sequence ID" value="EKS41550.1"/>
    <property type="molecule type" value="Genomic_DNA"/>
</dbReference>
<feature type="domain" description="Thioredoxin" evidence="8">
    <location>
        <begin position="36"/>
        <end position="146"/>
    </location>
</feature>
<evidence type="ECO:0000256" key="6">
    <source>
        <dbReference type="ARBA" id="ARBA00023284"/>
    </source>
</evidence>
<keyword evidence="4" id="KW-0249">Electron transport</keyword>
<evidence type="ECO:0000259" key="8">
    <source>
        <dbReference type="PROSITE" id="PS51352"/>
    </source>
</evidence>
<dbReference type="PANTHER" id="PTHR45663:SF11">
    <property type="entry name" value="GEO12009P1"/>
    <property type="match status" value="1"/>
</dbReference>
<dbReference type="AlphaFoldDB" id="K8PPV2"/>
<dbReference type="eggNOG" id="COG0526">
    <property type="taxonomic scope" value="Bacteria"/>
</dbReference>
<proteinExistence type="inferred from homology"/>
<dbReference type="NCBIfam" id="NF008229">
    <property type="entry name" value="PRK10996.1"/>
    <property type="match status" value="1"/>
</dbReference>
<dbReference type="InterPro" id="IPR005746">
    <property type="entry name" value="Thioredoxin"/>
</dbReference>
<dbReference type="PROSITE" id="PS00194">
    <property type="entry name" value="THIOREDOXIN_1"/>
    <property type="match status" value="1"/>
</dbReference>
<keyword evidence="2" id="KW-0813">Transport</keyword>
<evidence type="ECO:0000313" key="9">
    <source>
        <dbReference type="EMBL" id="EKS41550.1"/>
    </source>
</evidence>
<keyword evidence="6" id="KW-0676">Redox-active center</keyword>
<dbReference type="CDD" id="cd02947">
    <property type="entry name" value="TRX_family"/>
    <property type="match status" value="1"/>
</dbReference>
<dbReference type="GO" id="GO:0045454">
    <property type="term" value="P:cell redox homeostasis"/>
    <property type="evidence" value="ECO:0007669"/>
    <property type="project" value="TreeGrafter"/>
</dbReference>
<dbReference type="InterPro" id="IPR017937">
    <property type="entry name" value="Thioredoxin_CS"/>
</dbReference>
<protein>
    <recommendedName>
        <fullName evidence="7">Thioredoxin</fullName>
    </recommendedName>
</protein>
<comment type="similarity">
    <text evidence="1">Belongs to the thioredoxin family.</text>
</comment>
<reference evidence="9 10" key="1">
    <citation type="submission" date="2012-04" db="EMBL/GenBank/DDBJ databases">
        <title>The Genome Sequence of Afipia broomeae ATCC 49717.</title>
        <authorList>
            <consortium name="The Broad Institute Genome Sequencing Platform"/>
            <person name="Earl A."/>
            <person name="Ward D."/>
            <person name="Feldgarden M."/>
            <person name="Gevers D."/>
            <person name="Huys G."/>
            <person name="Walker B."/>
            <person name="Young S.K."/>
            <person name="Zeng Q."/>
            <person name="Gargeya S."/>
            <person name="Fitzgerald M."/>
            <person name="Haas B."/>
            <person name="Abouelleil A."/>
            <person name="Alvarado L."/>
            <person name="Arachchi H.M."/>
            <person name="Berlin A."/>
            <person name="Chapman S.B."/>
            <person name="Goldberg J."/>
            <person name="Griggs A."/>
            <person name="Gujja S."/>
            <person name="Hansen M."/>
            <person name="Howarth C."/>
            <person name="Imamovic A."/>
            <person name="Larimer J."/>
            <person name="McCowen C."/>
            <person name="Montmayeur A."/>
            <person name="Murphy C."/>
            <person name="Neiman D."/>
            <person name="Pearson M."/>
            <person name="Priest M."/>
            <person name="Roberts A."/>
            <person name="Saif S."/>
            <person name="Shea T."/>
            <person name="Sisk P."/>
            <person name="Sykes S."/>
            <person name="Wortman J."/>
            <person name="Nusbaum C."/>
            <person name="Birren B."/>
        </authorList>
    </citation>
    <scope>NUCLEOTIDE SEQUENCE [LARGE SCALE GENOMIC DNA]</scope>
    <source>
        <strain evidence="9 10">ATCC 49717</strain>
    </source>
</reference>
<evidence type="ECO:0000256" key="2">
    <source>
        <dbReference type="ARBA" id="ARBA00022448"/>
    </source>
</evidence>
<dbReference type="SUPFAM" id="SSF52833">
    <property type="entry name" value="Thioredoxin-like"/>
    <property type="match status" value="1"/>
</dbReference>
<evidence type="ECO:0000256" key="5">
    <source>
        <dbReference type="ARBA" id="ARBA00023157"/>
    </source>
</evidence>
<dbReference type="InterPro" id="IPR049299">
    <property type="entry name" value="Thio2_N"/>
</dbReference>
<dbReference type="PROSITE" id="PS51352">
    <property type="entry name" value="THIOREDOXIN_2"/>
    <property type="match status" value="1"/>
</dbReference>
<dbReference type="PANTHER" id="PTHR45663">
    <property type="entry name" value="GEO12009P1"/>
    <property type="match status" value="1"/>
</dbReference>
<dbReference type="FunFam" id="3.40.30.10:FF:000001">
    <property type="entry name" value="Thioredoxin"/>
    <property type="match status" value="1"/>
</dbReference>
<keyword evidence="3" id="KW-0479">Metal-binding</keyword>
<evidence type="ECO:0000256" key="4">
    <source>
        <dbReference type="ARBA" id="ARBA00022982"/>
    </source>
</evidence>
<dbReference type="Pfam" id="PF00085">
    <property type="entry name" value="Thioredoxin"/>
    <property type="match status" value="1"/>
</dbReference>
<sequence length="150" mass="16888">MTSPLHIVCPHCDSVNRVPRERLRDRAKCGSCHRPLYEGRPAALDNAARFDKHAGHSDIPLLVDFWATWCGPCRVMAPVFERAAAELEPEVRLIKVDSDAVPELLQRYGIQSIPTLMLVHHGREIARQSGAMPLQRLLAWTREHAQGVKV</sequence>
<dbReference type="PATRIC" id="fig|883078.3.peg.667"/>
<dbReference type="GO" id="GO:0005829">
    <property type="term" value="C:cytosol"/>
    <property type="evidence" value="ECO:0007669"/>
    <property type="project" value="TreeGrafter"/>
</dbReference>
<name>K8PPV2_9BRAD</name>